<keyword evidence="6" id="KW-0614">Plasmid</keyword>
<evidence type="ECO:0000259" key="3">
    <source>
        <dbReference type="Pfam" id="PF18171"/>
    </source>
</evidence>
<keyword evidence="2" id="KW-1133">Transmembrane helix</keyword>
<feature type="transmembrane region" description="Helical" evidence="2">
    <location>
        <begin position="492"/>
        <end position="510"/>
    </location>
</feature>
<dbReference type="Pfam" id="PF18171">
    <property type="entry name" value="LSDAT_prok"/>
    <property type="match status" value="1"/>
</dbReference>
<organism evidence="5 7">
    <name type="scientific">Candidatus Chlorohelix allophototropha</name>
    <dbReference type="NCBI Taxonomy" id="3003348"/>
    <lineage>
        <taxon>Bacteria</taxon>
        <taxon>Bacillati</taxon>
        <taxon>Chloroflexota</taxon>
        <taxon>Chloroflexia</taxon>
        <taxon>Candidatus Chloroheliales</taxon>
        <taxon>Candidatus Chloroheliaceae</taxon>
        <taxon>Candidatus Chlorohelix</taxon>
    </lineage>
</organism>
<feature type="compositionally biased region" description="Polar residues" evidence="1">
    <location>
        <begin position="594"/>
        <end position="611"/>
    </location>
</feature>
<reference evidence="6" key="2">
    <citation type="journal article" date="2024" name="Nature">
        <title>Anoxygenic phototroph of the Chloroflexota uses a type I reaction centre.</title>
        <authorList>
            <person name="Tsuji J.M."/>
            <person name="Shaw N.A."/>
            <person name="Nagashima S."/>
            <person name="Venkiteswaran J.J."/>
            <person name="Schiff S.L."/>
            <person name="Watanabe T."/>
            <person name="Fukui M."/>
            <person name="Hanada S."/>
            <person name="Tank M."/>
            <person name="Neufeld J.D."/>
        </authorList>
    </citation>
    <scope>NUCLEOTIDE SEQUENCE</scope>
    <source>
        <strain evidence="6">L227-S17</strain>
        <plasmid evidence="6 8">unnamed3</plasmid>
    </source>
</reference>
<evidence type="ECO:0000256" key="2">
    <source>
        <dbReference type="SAM" id="Phobius"/>
    </source>
</evidence>
<proteinExistence type="predicted"/>
<feature type="domain" description="SMODS and SLOG-associating 2TM effector" evidence="4">
    <location>
        <begin position="445"/>
        <end position="566"/>
    </location>
</feature>
<dbReference type="EMBL" id="JACATZ010000004">
    <property type="protein sequence ID" value="NWJ49119.1"/>
    <property type="molecule type" value="Genomic_DNA"/>
</dbReference>
<dbReference type="RefSeq" id="WP_341472297.1">
    <property type="nucleotide sequence ID" value="NZ_CP128403.1"/>
</dbReference>
<evidence type="ECO:0000259" key="4">
    <source>
        <dbReference type="Pfam" id="PF18181"/>
    </source>
</evidence>
<dbReference type="Proteomes" id="UP001431572">
    <property type="component" value="Plasmid unnamed3"/>
</dbReference>
<sequence>MSDTQTPPPAGTAQTIAFPNGNKALLLSMTPGDEPGKVLEALSLNPPSNVILVLGNADLAIPQLESRLFQLFSRGFARVVAQLSAGKSVTLVDEGIASTLVDLLGRSFADRNVKIPMLGIAPEGRALLPPIAAPQDGKWPLEPNHSHFVLVKGANAGDESASRINLVATLSDKAQPLAILVGGDDIAKREILACTRRDYPIIVVKGSGDLADKLVELVESEPDFVEDPMLAEIVADGNLHFFNLTETPEEFGRQIMLQLNSSREKIIQKAKERYKLYSHNAERFKNRFQLLQLAILILGVFGAGFAVLQTFAKQVKWDSWVTDTLYFLVLGVPAIVTVLIAGANFFNMGSKWVLVRAATDAVKREMFRYRTRSGSYSLKRAKKDGTTPEMYLSNMLEAISHKWLESEVTTSSLQEPDKTKVKKKKPEEKASATDDGVSFLTPEEYLEFRLENQRIYYRKKAKGLDRLRFRLQWAIFLFSGTSTVIAAISKELLIPVITALVGAITTYLEYMQVTNTLKQYNRAAQSLENIRDWWVALTPDQQAEQVNIDKLVDITENTLQSEQIGWVQQMQTALSDLQKHQAEKGEDNSDAAKTGNSSANGQQRGKGSSAQGGKPETVGSEPSNA</sequence>
<protein>
    <submittedName>
        <fullName evidence="5">DUF4231 domain-containing protein</fullName>
    </submittedName>
</protein>
<dbReference type="InterPro" id="IPR025325">
    <property type="entry name" value="DUF4231"/>
</dbReference>
<keyword evidence="8" id="KW-1185">Reference proteome</keyword>
<feature type="transmembrane region" description="Helical" evidence="2">
    <location>
        <begin position="467"/>
        <end position="486"/>
    </location>
</feature>
<evidence type="ECO:0000313" key="7">
    <source>
        <dbReference type="Proteomes" id="UP000521676"/>
    </source>
</evidence>
<dbReference type="AlphaFoldDB" id="A0A8T7MAG2"/>
<evidence type="ECO:0000313" key="6">
    <source>
        <dbReference type="EMBL" id="WJW70429.1"/>
    </source>
</evidence>
<evidence type="ECO:0000256" key="1">
    <source>
        <dbReference type="SAM" id="MobiDB-lite"/>
    </source>
</evidence>
<dbReference type="Pfam" id="PF14015">
    <property type="entry name" value="DUF4231"/>
    <property type="match status" value="1"/>
</dbReference>
<dbReference type="EMBL" id="CP128403">
    <property type="protein sequence ID" value="WJW70429.1"/>
    <property type="molecule type" value="Genomic_DNA"/>
</dbReference>
<gene>
    <name evidence="5" type="ORF">HXX08_24950</name>
    <name evidence="6" type="ORF">OZ401_005113</name>
</gene>
<feature type="region of interest" description="Disordered" evidence="1">
    <location>
        <begin position="575"/>
        <end position="625"/>
    </location>
</feature>
<feature type="compositionally biased region" description="Basic and acidic residues" evidence="1">
    <location>
        <begin position="415"/>
        <end position="432"/>
    </location>
</feature>
<name>A0A8T7MAG2_9CHLR</name>
<reference evidence="5 7" key="1">
    <citation type="submission" date="2020-06" db="EMBL/GenBank/DDBJ databases">
        <title>Anoxygenic phototrophic Chloroflexota member uses a Type I reaction center.</title>
        <authorList>
            <person name="Tsuji J.M."/>
            <person name="Shaw N.A."/>
            <person name="Nagashima S."/>
            <person name="Venkiteswaran J."/>
            <person name="Schiff S.L."/>
            <person name="Hanada S."/>
            <person name="Tank M."/>
            <person name="Neufeld J.D."/>
        </authorList>
    </citation>
    <scope>NUCLEOTIDE SEQUENCE [LARGE SCALE GENOMIC DNA]</scope>
    <source>
        <strain evidence="5">L227-S17</strain>
    </source>
</reference>
<dbReference type="NCBIfam" id="NF033634">
    <property type="entry name" value="SLATT_1"/>
    <property type="match status" value="1"/>
</dbReference>
<keyword evidence="2" id="KW-0472">Membrane</keyword>
<feature type="compositionally biased region" description="Basic and acidic residues" evidence="1">
    <location>
        <begin position="577"/>
        <end position="587"/>
    </location>
</feature>
<feature type="domain" description="LSDAT prokaryote" evidence="3">
    <location>
        <begin position="50"/>
        <end position="250"/>
    </location>
</feature>
<evidence type="ECO:0000313" key="8">
    <source>
        <dbReference type="Proteomes" id="UP001431572"/>
    </source>
</evidence>
<feature type="region of interest" description="Disordered" evidence="1">
    <location>
        <begin position="410"/>
        <end position="434"/>
    </location>
</feature>
<accession>A0A8T7MAG2</accession>
<feature type="transmembrane region" description="Helical" evidence="2">
    <location>
        <begin position="324"/>
        <end position="346"/>
    </location>
</feature>
<dbReference type="Proteomes" id="UP000521676">
    <property type="component" value="Unassembled WGS sequence"/>
</dbReference>
<dbReference type="Pfam" id="PF18181">
    <property type="entry name" value="SLATT_1"/>
    <property type="match status" value="1"/>
</dbReference>
<dbReference type="InterPro" id="IPR040884">
    <property type="entry name" value="SLATT_1"/>
</dbReference>
<geneLocation type="plasmid" evidence="6 8">
    <name>unnamed3</name>
</geneLocation>
<dbReference type="InterPro" id="IPR041482">
    <property type="entry name" value="LSDAT_prok"/>
</dbReference>
<feature type="transmembrane region" description="Helical" evidence="2">
    <location>
        <begin position="290"/>
        <end position="312"/>
    </location>
</feature>
<evidence type="ECO:0000313" key="5">
    <source>
        <dbReference type="EMBL" id="NWJ49119.1"/>
    </source>
</evidence>
<keyword evidence="2" id="KW-0812">Transmembrane</keyword>